<feature type="region of interest" description="Disordered" evidence="2">
    <location>
        <begin position="356"/>
        <end position="378"/>
    </location>
</feature>
<accession>A0A369J662</accession>
<feature type="region of interest" description="Disordered" evidence="2">
    <location>
        <begin position="606"/>
        <end position="627"/>
    </location>
</feature>
<keyword evidence="5" id="KW-1185">Reference proteome</keyword>
<evidence type="ECO:0000313" key="4">
    <source>
        <dbReference type="EMBL" id="RDB17438.1"/>
    </source>
</evidence>
<dbReference type="OrthoDB" id="3058581at2759"/>
<dbReference type="EMBL" id="LUEZ02000112">
    <property type="protein sequence ID" value="RDB17438.1"/>
    <property type="molecule type" value="Genomic_DNA"/>
</dbReference>
<feature type="compositionally biased region" description="Basic and acidic residues" evidence="2">
    <location>
        <begin position="356"/>
        <end position="366"/>
    </location>
</feature>
<protein>
    <recommendedName>
        <fullName evidence="3">DUF6697 domain-containing protein</fullName>
    </recommendedName>
</protein>
<dbReference type="AlphaFoldDB" id="A0A369J662"/>
<feature type="compositionally biased region" description="Polar residues" evidence="2">
    <location>
        <begin position="282"/>
        <end position="294"/>
    </location>
</feature>
<evidence type="ECO:0000313" key="5">
    <source>
        <dbReference type="Proteomes" id="UP000076154"/>
    </source>
</evidence>
<reference evidence="4" key="1">
    <citation type="submission" date="2018-04" db="EMBL/GenBank/DDBJ databases">
        <title>Whole genome sequencing of Hypsizygus marmoreus.</title>
        <authorList>
            <person name="Choi I.-G."/>
            <person name="Min B."/>
            <person name="Kim J.-G."/>
            <person name="Kim S."/>
            <person name="Oh Y.-L."/>
            <person name="Kong W.-S."/>
            <person name="Park H."/>
            <person name="Jeong J."/>
            <person name="Song E.-S."/>
        </authorList>
    </citation>
    <scope>NUCLEOTIDE SEQUENCE [LARGE SCALE GENOMIC DNA]</scope>
    <source>
        <strain evidence="4">51987-8</strain>
    </source>
</reference>
<evidence type="ECO:0000256" key="2">
    <source>
        <dbReference type="SAM" id="MobiDB-lite"/>
    </source>
</evidence>
<dbReference type="Pfam" id="PF20411">
    <property type="entry name" value="DUF6697"/>
    <property type="match status" value="1"/>
</dbReference>
<feature type="compositionally biased region" description="Low complexity" evidence="2">
    <location>
        <begin position="367"/>
        <end position="376"/>
    </location>
</feature>
<name>A0A369J662_HYPMA</name>
<feature type="region of interest" description="Disordered" evidence="2">
    <location>
        <begin position="278"/>
        <end position="312"/>
    </location>
</feature>
<dbReference type="InParanoid" id="A0A369J662"/>
<feature type="compositionally biased region" description="Low complexity" evidence="2">
    <location>
        <begin position="610"/>
        <end position="621"/>
    </location>
</feature>
<organism evidence="4 5">
    <name type="scientific">Hypsizygus marmoreus</name>
    <name type="common">White beech mushroom</name>
    <name type="synonym">Agaricus marmoreus</name>
    <dbReference type="NCBI Taxonomy" id="39966"/>
    <lineage>
        <taxon>Eukaryota</taxon>
        <taxon>Fungi</taxon>
        <taxon>Dikarya</taxon>
        <taxon>Basidiomycota</taxon>
        <taxon>Agaricomycotina</taxon>
        <taxon>Agaricomycetes</taxon>
        <taxon>Agaricomycetidae</taxon>
        <taxon>Agaricales</taxon>
        <taxon>Tricholomatineae</taxon>
        <taxon>Lyophyllaceae</taxon>
        <taxon>Hypsizygus</taxon>
    </lineage>
</organism>
<dbReference type="InterPro" id="IPR046520">
    <property type="entry name" value="DUF6697"/>
</dbReference>
<gene>
    <name evidence="4" type="ORF">Hypma_001613</name>
</gene>
<evidence type="ECO:0000256" key="1">
    <source>
        <dbReference type="SAM" id="Coils"/>
    </source>
</evidence>
<feature type="domain" description="DUF6697" evidence="3">
    <location>
        <begin position="426"/>
        <end position="602"/>
    </location>
</feature>
<feature type="region of interest" description="Disordered" evidence="2">
    <location>
        <begin position="164"/>
        <end position="187"/>
    </location>
</feature>
<sequence>MDPGNLLAENARIQLQLDDTEAELNDVRKERDVFREELSRNRAHVARLTSLAEAQESKVRDLERQLERMQRVQRKLEVPVRNATVEERQSKVNHNLRENDIKQEISDETVDVEIFENPLITERNASFQEPAPSTPTSKDLTSVFHSSTPPFAKDAVLARKEVNGHITDLPGSKRPLESPVDSDQRQIKRRKAEFPDHGANSAISVQNIPSSPPSIIPQSPALLFHRDTSQPTTPMARSNAEPLITPPFTKHNISLAMPNTSNSASQRISSWRTVTQKEAHTDASNTPFTRTANAHFSDGTLSPGDTAAGRLPRKPIPHALKAVEATPDIISPSSDQVLPLSMPQNVLVLSIIDRPGHQRPQHDHQSHASSSNSTSSLLTRAQSLAERLHLEPMPTPPEAADAAARFLHATPSFNISHPITLPLWPSRTMLSDWYGGIPQNISFKLVKGGRAHIFLSAECCTALPKAMGDPAVVVLAHPLQGSFESAVFLRVGSDDRWVYGGQYQCKVRPMTSGEFQRLPSEFKVRFAQDIRRWKGRAAGVTANILRRKLGALYSPGQHESAPGRFLEVEDIIGVVESGEEVVWIGFLKCIGYDHAFASELERLMREHPQTGSGASARAPGGRTRRER</sequence>
<keyword evidence="1" id="KW-0175">Coiled coil</keyword>
<feature type="coiled-coil region" evidence="1">
    <location>
        <begin position="10"/>
        <end position="72"/>
    </location>
</feature>
<comment type="caution">
    <text evidence="4">The sequence shown here is derived from an EMBL/GenBank/DDBJ whole genome shotgun (WGS) entry which is preliminary data.</text>
</comment>
<dbReference type="Proteomes" id="UP000076154">
    <property type="component" value="Unassembled WGS sequence"/>
</dbReference>
<dbReference type="STRING" id="39966.A0A369J662"/>
<proteinExistence type="predicted"/>
<evidence type="ECO:0000259" key="3">
    <source>
        <dbReference type="Pfam" id="PF20411"/>
    </source>
</evidence>